<feature type="domain" description="Glycosyl transferase family 28 C-terminal" evidence="1">
    <location>
        <begin position="26"/>
        <end position="62"/>
    </location>
</feature>
<dbReference type="InterPro" id="IPR007235">
    <property type="entry name" value="Glyco_trans_28_C"/>
</dbReference>
<dbReference type="Pfam" id="PF04101">
    <property type="entry name" value="Glyco_tran_28_C"/>
    <property type="match status" value="1"/>
</dbReference>
<dbReference type="EMBL" id="KF126005">
    <property type="protein sequence ID" value="AIA93347.1"/>
    <property type="molecule type" value="Genomic_DNA"/>
</dbReference>
<accession>A0A060CEH9</accession>
<dbReference type="AlphaFoldDB" id="A0A060CEH9"/>
<dbReference type="Gene3D" id="3.40.50.2000">
    <property type="entry name" value="Glycogen Phosphorylase B"/>
    <property type="match status" value="1"/>
</dbReference>
<dbReference type="SUPFAM" id="SSF53756">
    <property type="entry name" value="UDP-Glycosyltransferase/glycogen phosphorylase"/>
    <property type="match status" value="1"/>
</dbReference>
<dbReference type="PANTHER" id="PTHR43025">
    <property type="entry name" value="MONOGALACTOSYLDIACYLGLYCEROL SYNTHASE"/>
    <property type="match status" value="1"/>
</dbReference>
<sequence>MKNQNLWTDLKTASGEIEASYSGFGVFQKNVQELMAVSTLLVSKPGALTISEALAMELPMVLNEPIPGQERENAA</sequence>
<reference evidence="2" key="1">
    <citation type="journal article" date="2013" name="Environ. Microbiol.">
        <title>Seasonally variable intestinal metagenomes of the red palm weevil (Rhynchophorus ferrugineus).</title>
        <authorList>
            <person name="Jia S."/>
            <person name="Zhang X."/>
            <person name="Zhang G."/>
            <person name="Yin A."/>
            <person name="Zhang S."/>
            <person name="Li F."/>
            <person name="Wang L."/>
            <person name="Zhao D."/>
            <person name="Yun Q."/>
            <person name="Tala"/>
            <person name="Wang J."/>
            <person name="Sun G."/>
            <person name="Baabdullah M."/>
            <person name="Yu X."/>
            <person name="Hu S."/>
            <person name="Al-Mssallem I.S."/>
            <person name="Yu J."/>
        </authorList>
    </citation>
    <scope>NUCLEOTIDE SEQUENCE</scope>
</reference>
<evidence type="ECO:0000313" key="2">
    <source>
        <dbReference type="EMBL" id="AIA93347.1"/>
    </source>
</evidence>
<evidence type="ECO:0000259" key="1">
    <source>
        <dbReference type="Pfam" id="PF04101"/>
    </source>
</evidence>
<organism evidence="2">
    <name type="scientific">uncultured Megamonas sp</name>
    <dbReference type="NCBI Taxonomy" id="286140"/>
    <lineage>
        <taxon>Bacteria</taxon>
        <taxon>Bacillati</taxon>
        <taxon>Bacillota</taxon>
        <taxon>Negativicutes</taxon>
        <taxon>Selenomonadales</taxon>
        <taxon>Selenomonadaceae</taxon>
        <taxon>Megamonas</taxon>
        <taxon>environmental samples</taxon>
    </lineage>
</organism>
<name>A0A060CEH9_9FIRM</name>
<protein>
    <submittedName>
        <fullName evidence="2">CAZy families GT28 protein</fullName>
    </submittedName>
</protein>
<dbReference type="InterPro" id="IPR050519">
    <property type="entry name" value="Glycosyltransf_28_UgtP"/>
</dbReference>
<proteinExistence type="predicted"/>
<dbReference type="PANTHER" id="PTHR43025:SF3">
    <property type="entry name" value="MONOGALACTOSYLDIACYLGLYCEROL SYNTHASE 1, CHLOROPLASTIC"/>
    <property type="match status" value="1"/>
</dbReference>
<dbReference type="GO" id="GO:0016758">
    <property type="term" value="F:hexosyltransferase activity"/>
    <property type="evidence" value="ECO:0007669"/>
    <property type="project" value="InterPro"/>
</dbReference>